<dbReference type="EMBL" id="AUZX01001321">
    <property type="protein sequence ID" value="EQD79403.1"/>
    <property type="molecule type" value="Genomic_DNA"/>
</dbReference>
<dbReference type="Pfam" id="PF00293">
    <property type="entry name" value="NUDIX"/>
    <property type="match status" value="1"/>
</dbReference>
<dbReference type="InterPro" id="IPR000086">
    <property type="entry name" value="NUDIX_hydrolase_dom"/>
</dbReference>
<accession>T1CD81</accession>
<evidence type="ECO:0000313" key="2">
    <source>
        <dbReference type="EMBL" id="EQD79403.1"/>
    </source>
</evidence>
<reference evidence="2" key="2">
    <citation type="journal article" date="2014" name="ISME J.">
        <title>Microbial stratification in low pH oxic and suboxic macroscopic growths along an acid mine drainage.</title>
        <authorList>
            <person name="Mendez-Garcia C."/>
            <person name="Mesa V."/>
            <person name="Sprenger R.R."/>
            <person name="Richter M."/>
            <person name="Diez M.S."/>
            <person name="Solano J."/>
            <person name="Bargiela R."/>
            <person name="Golyshina O.V."/>
            <person name="Manteca A."/>
            <person name="Ramos J.L."/>
            <person name="Gallego J.R."/>
            <person name="Llorente I."/>
            <person name="Martins Dos Santos V.A."/>
            <person name="Jensen O.N."/>
            <person name="Pelaez A.I."/>
            <person name="Sanchez J."/>
            <person name="Ferrer M."/>
        </authorList>
    </citation>
    <scope>NUCLEOTIDE SEQUENCE</scope>
</reference>
<name>T1CD81_9ZZZZ</name>
<dbReference type="SUPFAM" id="SSF55811">
    <property type="entry name" value="Nudix"/>
    <property type="match status" value="1"/>
</dbReference>
<comment type="caution">
    <text evidence="2">The sequence shown here is derived from an EMBL/GenBank/DDBJ whole genome shotgun (WGS) entry which is preliminary data.</text>
</comment>
<reference evidence="2" key="1">
    <citation type="submission" date="2013-08" db="EMBL/GenBank/DDBJ databases">
        <authorList>
            <person name="Mendez C."/>
            <person name="Richter M."/>
            <person name="Ferrer M."/>
            <person name="Sanchez J."/>
        </authorList>
    </citation>
    <scope>NUCLEOTIDE SEQUENCE</scope>
</reference>
<sequence>MRRELAEETGLHIDTASLFGLYSGPEGFGDYPNGDRVFSIQVVWRTVTVRPVLQQSDAESLDLAFFSREAFVAEDDLHRHQRRILMDWLSGDTGPFLR</sequence>
<dbReference type="Gene3D" id="3.90.79.10">
    <property type="entry name" value="Nucleoside Triphosphate Pyrophosphohydrolase"/>
    <property type="match status" value="1"/>
</dbReference>
<evidence type="ECO:0000259" key="1">
    <source>
        <dbReference type="Pfam" id="PF00293"/>
    </source>
</evidence>
<organism evidence="2">
    <name type="scientific">mine drainage metagenome</name>
    <dbReference type="NCBI Taxonomy" id="410659"/>
    <lineage>
        <taxon>unclassified sequences</taxon>
        <taxon>metagenomes</taxon>
        <taxon>ecological metagenomes</taxon>
    </lineage>
</organism>
<feature type="domain" description="Nudix hydrolase" evidence="1">
    <location>
        <begin position="2"/>
        <end position="85"/>
    </location>
</feature>
<gene>
    <name evidence="2" type="ORF">B1A_01749</name>
</gene>
<protein>
    <submittedName>
        <fullName evidence="2">MutT/nudix family protein</fullName>
    </submittedName>
</protein>
<proteinExistence type="predicted"/>
<dbReference type="AlphaFoldDB" id="T1CD81"/>
<dbReference type="InterPro" id="IPR015797">
    <property type="entry name" value="NUDIX_hydrolase-like_dom_sf"/>
</dbReference>